<feature type="transmembrane region" description="Helical" evidence="2">
    <location>
        <begin position="82"/>
        <end position="100"/>
    </location>
</feature>
<evidence type="ECO:0000256" key="2">
    <source>
        <dbReference type="SAM" id="Phobius"/>
    </source>
</evidence>
<accession>A0A143QJA9</accession>
<dbReference type="EMBL" id="CP015220">
    <property type="protein sequence ID" value="AMY23021.1"/>
    <property type="molecule type" value="Genomic_DNA"/>
</dbReference>
<dbReference type="CDD" id="cd01949">
    <property type="entry name" value="GGDEF"/>
    <property type="match status" value="1"/>
</dbReference>
<dbReference type="InterPro" id="IPR001633">
    <property type="entry name" value="EAL_dom"/>
</dbReference>
<dbReference type="SUPFAM" id="SSF55073">
    <property type="entry name" value="Nucleotide cyclase"/>
    <property type="match status" value="1"/>
</dbReference>
<dbReference type="NCBIfam" id="TIGR00254">
    <property type="entry name" value="GGDEF"/>
    <property type="match status" value="1"/>
</dbReference>
<dbReference type="PROSITE" id="PS50883">
    <property type="entry name" value="EAL"/>
    <property type="match status" value="1"/>
</dbReference>
<organism evidence="5 6">
    <name type="scientific">Rhodococcoides fascians</name>
    <name type="common">Rhodococcus fascians</name>
    <dbReference type="NCBI Taxonomy" id="1828"/>
    <lineage>
        <taxon>Bacteria</taxon>
        <taxon>Bacillati</taxon>
        <taxon>Actinomycetota</taxon>
        <taxon>Actinomycetes</taxon>
        <taxon>Mycobacteriales</taxon>
        <taxon>Nocardiaceae</taxon>
        <taxon>Rhodococcoides</taxon>
    </lineage>
</organism>
<feature type="transmembrane region" description="Helical" evidence="2">
    <location>
        <begin position="27"/>
        <end position="47"/>
    </location>
</feature>
<feature type="domain" description="EAL" evidence="3">
    <location>
        <begin position="358"/>
        <end position="600"/>
    </location>
</feature>
<dbReference type="PROSITE" id="PS50887">
    <property type="entry name" value="GGDEF"/>
    <property type="match status" value="1"/>
</dbReference>
<protein>
    <submittedName>
        <fullName evidence="5">Phytochrome-like protein cph2</fullName>
    </submittedName>
</protein>
<dbReference type="PANTHER" id="PTHR33121:SF76">
    <property type="entry name" value="SIGNALING PROTEIN"/>
    <property type="match status" value="1"/>
</dbReference>
<evidence type="ECO:0000313" key="6">
    <source>
        <dbReference type="Proteomes" id="UP000076038"/>
    </source>
</evidence>
<dbReference type="SUPFAM" id="SSF141868">
    <property type="entry name" value="EAL domain-like"/>
    <property type="match status" value="1"/>
</dbReference>
<dbReference type="InterPro" id="IPR035919">
    <property type="entry name" value="EAL_sf"/>
</dbReference>
<keyword evidence="6" id="KW-1185">Reference proteome</keyword>
<evidence type="ECO:0000313" key="5">
    <source>
        <dbReference type="EMBL" id="AMY23021.1"/>
    </source>
</evidence>
<dbReference type="Gene3D" id="3.30.70.270">
    <property type="match status" value="1"/>
</dbReference>
<feature type="transmembrane region" description="Helical" evidence="2">
    <location>
        <begin position="130"/>
        <end position="149"/>
    </location>
</feature>
<feature type="transmembrane region" description="Helical" evidence="2">
    <location>
        <begin position="106"/>
        <end position="123"/>
    </location>
</feature>
<reference evidence="6" key="2">
    <citation type="submission" date="2016-04" db="EMBL/GenBank/DDBJ databases">
        <title>Complete Genome and Plasmid Sequences for Rhodococcus fascians D188 and Draft Sequences for Rhodococcus spp. Isolates PBTS 1 and PBTS 2.</title>
        <authorList>
            <person name="Stamer R."/>
            <person name="Vereecke D."/>
            <person name="Zhang Y."/>
            <person name="Schilkey F."/>
            <person name="Devitt N."/>
            <person name="Randall J."/>
        </authorList>
    </citation>
    <scope>NUCLEOTIDE SEQUENCE [LARGE SCALE GENOMIC DNA]</scope>
    <source>
        <strain evidence="6">PBTS2</strain>
    </source>
</reference>
<keyword evidence="2" id="KW-0472">Membrane</keyword>
<dbReference type="PANTHER" id="PTHR33121">
    <property type="entry name" value="CYCLIC DI-GMP PHOSPHODIESTERASE PDEF"/>
    <property type="match status" value="1"/>
</dbReference>
<sequence length="606" mass="65269">MADSTEGVTISEPGDFAPTAQERWVRLFISGMTLTFGLAGALMVPAGQFSDTMSIAVLLASVTTVPVAIAWYARPWASTRMAIVYILYADVGIVTVLFSFQTHFDAMPGCAMFSIVAAFIVVASSHRVMLIHLAIGALTLAGLAALAVSEGADPWSTTSRMVTIGSLYAAPFMIKSYIGQLRTSAARALRDPLTGLWNRRGLLDTVDSLRLSPAEDRAQQAVGVTVLDIDRFKHINDRFGHPSGDAVLVEVARRLSGAVGDKSAIARLGGDEFVVVSVGTRESITESDNRIRAALEESFDGPPFTTSVGSAVETSPTDTGLHVLVRRLIALADIEMYRFKARTSGRFPETGLSEADAREQARQRIDALIESGGPDIFFQPICDTVTGSTVGYEALSRFPFGHGSPLSWYRDAADAGVGPRLERAALERALAHIHLLPPGPFVSLNASADTIRTTDLLDRLRPHLASRTFHLEITEHERVDDYRAVTRAIESLRDAGVQISIDDVGAGFAGMRHIVELRPDTLKIDYALVHGIDRDSFRRAAGTAIIDLARQIGASVIMEGVETDAELRVAADLGADMVQGFLTGRPQPATVDGGRTEESATPKNRR</sequence>
<dbReference type="SMART" id="SM00052">
    <property type="entry name" value="EAL"/>
    <property type="match status" value="1"/>
</dbReference>
<evidence type="ECO:0000259" key="3">
    <source>
        <dbReference type="PROSITE" id="PS50883"/>
    </source>
</evidence>
<dbReference type="Gene3D" id="3.20.20.450">
    <property type="entry name" value="EAL domain"/>
    <property type="match status" value="1"/>
</dbReference>
<dbReference type="InterPro" id="IPR043128">
    <property type="entry name" value="Rev_trsase/Diguanyl_cyclase"/>
</dbReference>
<dbReference type="InterPro" id="IPR029787">
    <property type="entry name" value="Nucleotide_cyclase"/>
</dbReference>
<feature type="transmembrane region" description="Helical" evidence="2">
    <location>
        <begin position="53"/>
        <end position="73"/>
    </location>
</feature>
<dbReference type="PATRIC" id="fig|1653479.3.peg.1737"/>
<dbReference type="Pfam" id="PF00990">
    <property type="entry name" value="GGDEF"/>
    <property type="match status" value="1"/>
</dbReference>
<evidence type="ECO:0000259" key="4">
    <source>
        <dbReference type="PROSITE" id="PS50887"/>
    </source>
</evidence>
<dbReference type="Pfam" id="PF00563">
    <property type="entry name" value="EAL"/>
    <property type="match status" value="1"/>
</dbReference>
<dbReference type="SMART" id="SM00267">
    <property type="entry name" value="GGDEF"/>
    <property type="match status" value="1"/>
</dbReference>
<dbReference type="AlphaFoldDB" id="A0A143QJA9"/>
<proteinExistence type="predicted"/>
<dbReference type="CDD" id="cd01948">
    <property type="entry name" value="EAL"/>
    <property type="match status" value="1"/>
</dbReference>
<evidence type="ECO:0000256" key="1">
    <source>
        <dbReference type="SAM" id="MobiDB-lite"/>
    </source>
</evidence>
<dbReference type="InterPro" id="IPR000160">
    <property type="entry name" value="GGDEF_dom"/>
</dbReference>
<dbReference type="InterPro" id="IPR050706">
    <property type="entry name" value="Cyclic-di-GMP_PDE-like"/>
</dbReference>
<keyword evidence="2" id="KW-0812">Transmembrane</keyword>
<gene>
    <name evidence="5" type="primary">cph2_4</name>
    <name evidence="5" type="ORF">A3Q41_01717</name>
</gene>
<keyword evidence="2" id="KW-1133">Transmembrane helix</keyword>
<feature type="region of interest" description="Disordered" evidence="1">
    <location>
        <begin position="584"/>
        <end position="606"/>
    </location>
</feature>
<dbReference type="GO" id="GO:0071111">
    <property type="term" value="F:cyclic-guanylate-specific phosphodiesterase activity"/>
    <property type="evidence" value="ECO:0007669"/>
    <property type="project" value="InterPro"/>
</dbReference>
<dbReference type="Proteomes" id="UP000076038">
    <property type="component" value="Chromosome"/>
</dbReference>
<dbReference type="KEGG" id="rhs:A3Q41_01717"/>
<name>A0A143QJA9_RHOFA</name>
<reference evidence="5 6" key="1">
    <citation type="journal article" date="2016" name="Genome Announc.">
        <title>Complete Genome and Plasmid Sequences for Rhodococcus fascians D188 and Draft Sequences for Rhodococcus Isolates PBTS 1 and PBTS 2.</title>
        <authorList>
            <person name="Stamler R.A."/>
            <person name="Vereecke D."/>
            <person name="Zhang Y."/>
            <person name="Schilkey F."/>
            <person name="Devitt N."/>
            <person name="Randall J.J."/>
        </authorList>
    </citation>
    <scope>NUCLEOTIDE SEQUENCE [LARGE SCALE GENOMIC DNA]</scope>
    <source>
        <strain evidence="5 6">PBTS2</strain>
    </source>
</reference>
<dbReference type="RefSeq" id="WP_228139321.1">
    <property type="nucleotide sequence ID" value="NZ_CP015220.1"/>
</dbReference>
<feature type="domain" description="GGDEF" evidence="4">
    <location>
        <begin position="220"/>
        <end position="354"/>
    </location>
</feature>